<dbReference type="EMBL" id="DS469795">
    <property type="protein sequence ID" value="EDO33018.1"/>
    <property type="molecule type" value="Genomic_DNA"/>
</dbReference>
<feature type="compositionally biased region" description="Basic and acidic residues" evidence="9">
    <location>
        <begin position="122"/>
        <end position="137"/>
    </location>
</feature>
<keyword evidence="7" id="KW-0539">Nucleus</keyword>
<evidence type="ECO:0000256" key="9">
    <source>
        <dbReference type="SAM" id="MobiDB-lite"/>
    </source>
</evidence>
<dbReference type="InParanoid" id="A7STG5"/>
<reference evidence="12 13" key="1">
    <citation type="journal article" date="2007" name="Science">
        <title>Sea anemone genome reveals ancestral eumetazoan gene repertoire and genomic organization.</title>
        <authorList>
            <person name="Putnam N.H."/>
            <person name="Srivastava M."/>
            <person name="Hellsten U."/>
            <person name="Dirks B."/>
            <person name="Chapman J."/>
            <person name="Salamov A."/>
            <person name="Terry A."/>
            <person name="Shapiro H."/>
            <person name="Lindquist E."/>
            <person name="Kapitonov V.V."/>
            <person name="Jurka J."/>
            <person name="Genikhovich G."/>
            <person name="Grigoriev I.V."/>
            <person name="Lucas S.M."/>
            <person name="Steele R.E."/>
            <person name="Finnerty J.R."/>
            <person name="Technau U."/>
            <person name="Martindale M.Q."/>
            <person name="Rokhsar D.S."/>
        </authorList>
    </citation>
    <scope>NUCLEOTIDE SEQUENCE [LARGE SCALE GENOMIC DNA]</scope>
    <source>
        <strain evidence="13">CH2 X CH6</strain>
    </source>
</reference>
<dbReference type="GO" id="GO:0006397">
    <property type="term" value="P:mRNA processing"/>
    <property type="evidence" value="ECO:0007669"/>
    <property type="project" value="UniProtKB-KW"/>
</dbReference>
<dbReference type="PhylomeDB" id="A7STG5"/>
<protein>
    <submittedName>
        <fullName evidence="12">Uncharacterized protein</fullName>
    </submittedName>
</protein>
<comment type="similarity">
    <text evidence="3">Belongs to the SDE2 family.</text>
</comment>
<feature type="region of interest" description="Disordered" evidence="9">
    <location>
        <begin position="167"/>
        <end position="323"/>
    </location>
</feature>
<accession>A7STG5</accession>
<evidence type="ECO:0000256" key="3">
    <source>
        <dbReference type="ARBA" id="ARBA00008726"/>
    </source>
</evidence>
<evidence type="ECO:0000259" key="11">
    <source>
        <dbReference type="Pfam" id="PF22782"/>
    </source>
</evidence>
<feature type="compositionally biased region" description="Low complexity" evidence="9">
    <location>
        <begin position="228"/>
        <end position="254"/>
    </location>
</feature>
<dbReference type="InterPro" id="IPR025086">
    <property type="entry name" value="SDE2/SF3A3_SAP"/>
</dbReference>
<dbReference type="eggNOG" id="KOG2636">
    <property type="taxonomic scope" value="Eukaryota"/>
</dbReference>
<keyword evidence="13" id="KW-1185">Reference proteome</keyword>
<dbReference type="InterPro" id="IPR053822">
    <property type="entry name" value="SDE2-like_dom"/>
</dbReference>
<dbReference type="KEGG" id="nve:5504176"/>
<dbReference type="eggNOG" id="KOG2827">
    <property type="taxonomic scope" value="Eukaryota"/>
</dbReference>
<dbReference type="PANTHER" id="PTHR12786">
    <property type="entry name" value="SPLICING FACTOR SF3A-RELATED"/>
    <property type="match status" value="1"/>
</dbReference>
<dbReference type="OrthoDB" id="547031at2759"/>
<feature type="region of interest" description="Disordered" evidence="9">
    <location>
        <begin position="122"/>
        <end position="147"/>
    </location>
</feature>
<keyword evidence="6" id="KW-0508">mRNA splicing</keyword>
<dbReference type="PANTHER" id="PTHR12786:SF1">
    <property type="entry name" value="SPLICING REGULATOR SDE2"/>
    <property type="match status" value="1"/>
</dbReference>
<dbReference type="GO" id="GO:0005737">
    <property type="term" value="C:cytoplasm"/>
    <property type="evidence" value="ECO:0007669"/>
    <property type="project" value="UniProtKB-SubCell"/>
</dbReference>
<keyword evidence="8" id="KW-0131">Cell cycle</keyword>
<dbReference type="Pfam" id="PF22782">
    <property type="entry name" value="SDE2"/>
    <property type="match status" value="1"/>
</dbReference>
<dbReference type="AlphaFoldDB" id="A7STG5"/>
<dbReference type="HOGENOM" id="CLU_042333_0_0_1"/>
<evidence type="ECO:0000256" key="8">
    <source>
        <dbReference type="ARBA" id="ARBA00023306"/>
    </source>
</evidence>
<evidence type="ECO:0000256" key="2">
    <source>
        <dbReference type="ARBA" id="ARBA00004496"/>
    </source>
</evidence>
<feature type="domain" description="SDE2-like" evidence="11">
    <location>
        <begin position="69"/>
        <end position="165"/>
    </location>
</feature>
<evidence type="ECO:0000256" key="1">
    <source>
        <dbReference type="ARBA" id="ARBA00004123"/>
    </source>
</evidence>
<dbReference type="STRING" id="45351.A7STG5"/>
<keyword evidence="4" id="KW-0963">Cytoplasm</keyword>
<name>A7STG5_NEMVE</name>
<feature type="compositionally biased region" description="Basic and acidic residues" evidence="9">
    <location>
        <begin position="255"/>
        <end position="269"/>
    </location>
</feature>
<dbReference type="OMA" id="CFWTGLE"/>
<feature type="compositionally biased region" description="Low complexity" evidence="9">
    <location>
        <begin position="170"/>
        <end position="182"/>
    </location>
</feature>
<sequence>MSAFLYSPDGKVCCISNLGYINGQEIANLTKQGTIKDFYLLHNGHLVFPSDGILLAPDDTLRIIPRLVGGKGGFGSMLRAIGAQIEKTTSREACRDLSGRRMRDVNDEKKITEWVAKQAEREREAARRKQEKMEKRRSLPNHNFDDASYTQQIQENAGKIEDALKQGLKASTSEPSTSSAGSKRTGPSKGPATKKKKVWLGMDDLEDESEEDISDEEYNRIHQDMPGTSTSTSTEETQTSAIISTENTTATEASTSHKDPHTKTTKTEDEPLAQRVDQEVGETVQSSSCIMFESLVESERSDSDRSDSTEGDTMPSKGSETAKCDQDKPFCIDEYNSATELENLGLECLKQHLMSLGLKCGGTLQERAQRLFLTKGVSLEKLDPALFAKAAKPKKKQKK</sequence>
<keyword evidence="5" id="KW-0507">mRNA processing</keyword>
<organism evidence="12 13">
    <name type="scientific">Nematostella vectensis</name>
    <name type="common">Starlet sea anemone</name>
    <dbReference type="NCBI Taxonomy" id="45351"/>
    <lineage>
        <taxon>Eukaryota</taxon>
        <taxon>Metazoa</taxon>
        <taxon>Cnidaria</taxon>
        <taxon>Anthozoa</taxon>
        <taxon>Hexacorallia</taxon>
        <taxon>Actiniaria</taxon>
        <taxon>Edwardsiidae</taxon>
        <taxon>Nematostella</taxon>
    </lineage>
</organism>
<evidence type="ECO:0000256" key="5">
    <source>
        <dbReference type="ARBA" id="ARBA00022664"/>
    </source>
</evidence>
<feature type="domain" description="SDE2/SF3A3 SAP" evidence="10">
    <location>
        <begin position="320"/>
        <end position="389"/>
    </location>
</feature>
<dbReference type="InterPro" id="IPR051421">
    <property type="entry name" value="RNA_Proc_DNA_Dmg_Regulator"/>
</dbReference>
<evidence type="ECO:0000313" key="13">
    <source>
        <dbReference type="Proteomes" id="UP000001593"/>
    </source>
</evidence>
<evidence type="ECO:0000313" key="12">
    <source>
        <dbReference type="EMBL" id="EDO33018.1"/>
    </source>
</evidence>
<comment type="subcellular location">
    <subcellularLocation>
        <location evidence="2">Cytoplasm</location>
    </subcellularLocation>
    <subcellularLocation>
        <location evidence="1">Nucleus</location>
    </subcellularLocation>
</comment>
<evidence type="ECO:0000256" key="7">
    <source>
        <dbReference type="ARBA" id="ARBA00023242"/>
    </source>
</evidence>
<feature type="compositionally biased region" description="Basic and acidic residues" evidence="9">
    <location>
        <begin position="297"/>
        <end position="308"/>
    </location>
</feature>
<dbReference type="GO" id="GO:0008380">
    <property type="term" value="P:RNA splicing"/>
    <property type="evidence" value="ECO:0007669"/>
    <property type="project" value="UniProtKB-KW"/>
</dbReference>
<dbReference type="Proteomes" id="UP000001593">
    <property type="component" value="Unassembled WGS sequence"/>
</dbReference>
<dbReference type="GO" id="GO:0005634">
    <property type="term" value="C:nucleus"/>
    <property type="evidence" value="ECO:0000318"/>
    <property type="project" value="GO_Central"/>
</dbReference>
<dbReference type="Pfam" id="PF13297">
    <property type="entry name" value="SDE2_2C"/>
    <property type="match status" value="1"/>
</dbReference>
<evidence type="ECO:0000256" key="6">
    <source>
        <dbReference type="ARBA" id="ARBA00023187"/>
    </source>
</evidence>
<feature type="compositionally biased region" description="Acidic residues" evidence="9">
    <location>
        <begin position="203"/>
        <end position="216"/>
    </location>
</feature>
<evidence type="ECO:0000259" key="10">
    <source>
        <dbReference type="Pfam" id="PF13297"/>
    </source>
</evidence>
<evidence type="ECO:0000256" key="4">
    <source>
        <dbReference type="ARBA" id="ARBA00022490"/>
    </source>
</evidence>
<proteinExistence type="inferred from homology"/>
<gene>
    <name evidence="12" type="ORF">NEMVEDRAFT_v1g247318</name>
</gene>